<protein>
    <submittedName>
        <fullName evidence="1">Uncharacterized protein</fullName>
    </submittedName>
</protein>
<evidence type="ECO:0000313" key="2">
    <source>
        <dbReference type="Proteomes" id="UP000266841"/>
    </source>
</evidence>
<evidence type="ECO:0000313" key="1">
    <source>
        <dbReference type="EMBL" id="EJK46716.1"/>
    </source>
</evidence>
<sequence length="135" mass="14459">MQTTCKFYNDIIPPISGLSDFQATFRGLQLVSQLYLPPKWPWIAVISSGNYDDVLSDNDTPAISLSSLSFPILVEVDSGLATKLDCPGVVAICHQFARDEPWCAAALAKPAILRCAALAALPPRPAVEPGPGYSL</sequence>
<name>K0RCF3_THAOC</name>
<proteinExistence type="predicted"/>
<dbReference type="EMBL" id="AGNL01047585">
    <property type="protein sequence ID" value="EJK46716.1"/>
    <property type="molecule type" value="Genomic_DNA"/>
</dbReference>
<dbReference type="AlphaFoldDB" id="K0RCF3"/>
<organism evidence="1 2">
    <name type="scientific">Thalassiosira oceanica</name>
    <name type="common">Marine diatom</name>
    <dbReference type="NCBI Taxonomy" id="159749"/>
    <lineage>
        <taxon>Eukaryota</taxon>
        <taxon>Sar</taxon>
        <taxon>Stramenopiles</taxon>
        <taxon>Ochrophyta</taxon>
        <taxon>Bacillariophyta</taxon>
        <taxon>Coscinodiscophyceae</taxon>
        <taxon>Thalassiosirophycidae</taxon>
        <taxon>Thalassiosirales</taxon>
        <taxon>Thalassiosiraceae</taxon>
        <taxon>Thalassiosira</taxon>
    </lineage>
</organism>
<reference evidence="1 2" key="1">
    <citation type="journal article" date="2012" name="Genome Biol.">
        <title>Genome and low-iron response of an oceanic diatom adapted to chronic iron limitation.</title>
        <authorList>
            <person name="Lommer M."/>
            <person name="Specht M."/>
            <person name="Roy A.S."/>
            <person name="Kraemer L."/>
            <person name="Andreson R."/>
            <person name="Gutowska M.A."/>
            <person name="Wolf J."/>
            <person name="Bergner S.V."/>
            <person name="Schilhabel M.B."/>
            <person name="Klostermeier U.C."/>
            <person name="Beiko R.G."/>
            <person name="Rosenstiel P."/>
            <person name="Hippler M."/>
            <person name="Laroche J."/>
        </authorList>
    </citation>
    <scope>NUCLEOTIDE SEQUENCE [LARGE SCALE GENOMIC DNA]</scope>
    <source>
        <strain evidence="1 2">CCMP1005</strain>
    </source>
</reference>
<keyword evidence="2" id="KW-1185">Reference proteome</keyword>
<gene>
    <name evidence="1" type="ORF">THAOC_34601</name>
</gene>
<dbReference type="Proteomes" id="UP000266841">
    <property type="component" value="Unassembled WGS sequence"/>
</dbReference>
<comment type="caution">
    <text evidence="1">The sequence shown here is derived from an EMBL/GenBank/DDBJ whole genome shotgun (WGS) entry which is preliminary data.</text>
</comment>
<accession>K0RCF3</accession>